<dbReference type="GO" id="GO:0009307">
    <property type="term" value="P:DNA restriction-modification system"/>
    <property type="evidence" value="ECO:0007669"/>
    <property type="project" value="InterPro"/>
</dbReference>
<proteinExistence type="predicted"/>
<dbReference type="STRING" id="225849.swp_0009"/>
<evidence type="ECO:0000313" key="1">
    <source>
        <dbReference type="EMBL" id="ACJ26857.1"/>
    </source>
</evidence>
<name>B8CH65_SHEPW</name>
<dbReference type="HOGENOM" id="CLU_090665_0_0_6"/>
<accession>B8CH65</accession>
<protein>
    <submittedName>
        <fullName evidence="1">Type II restriction enzyme eco47ii</fullName>
    </submittedName>
</protein>
<dbReference type="Proteomes" id="UP000000753">
    <property type="component" value="Chromosome"/>
</dbReference>
<dbReference type="EMBL" id="CP000472">
    <property type="protein sequence ID" value="ACJ26857.1"/>
    <property type="molecule type" value="Genomic_DNA"/>
</dbReference>
<dbReference type="InterPro" id="IPR019057">
    <property type="entry name" value="Restrct_endonuc_II_Eco47II"/>
</dbReference>
<dbReference type="KEGG" id="swp:swp_0009"/>
<dbReference type="AlphaFoldDB" id="B8CH65"/>
<dbReference type="RefSeq" id="WP_020910242.1">
    <property type="nucleotide sequence ID" value="NC_011566.1"/>
</dbReference>
<dbReference type="eggNOG" id="ENOG502Z7MS">
    <property type="taxonomic scope" value="Bacteria"/>
</dbReference>
<evidence type="ECO:0000313" key="2">
    <source>
        <dbReference type="Proteomes" id="UP000000753"/>
    </source>
</evidence>
<dbReference type="GO" id="GO:0009036">
    <property type="term" value="F:type II site-specific deoxyribonuclease activity"/>
    <property type="evidence" value="ECO:0007669"/>
    <property type="project" value="InterPro"/>
</dbReference>
<dbReference type="GO" id="GO:0003677">
    <property type="term" value="F:DNA binding"/>
    <property type="evidence" value="ECO:0007669"/>
    <property type="project" value="InterPro"/>
</dbReference>
<gene>
    <name evidence="1" type="ordered locus">swp_0009</name>
</gene>
<organism evidence="1 2">
    <name type="scientific">Shewanella piezotolerans (strain WP3 / JCM 13877)</name>
    <dbReference type="NCBI Taxonomy" id="225849"/>
    <lineage>
        <taxon>Bacteria</taxon>
        <taxon>Pseudomonadati</taxon>
        <taxon>Pseudomonadota</taxon>
        <taxon>Gammaproteobacteria</taxon>
        <taxon>Alteromonadales</taxon>
        <taxon>Shewanellaceae</taxon>
        <taxon>Shewanella</taxon>
    </lineage>
</organism>
<dbReference type="REBASE" id="19216">
    <property type="entry name" value="SpiWPORF8P"/>
</dbReference>
<sequence length="250" mass="29264">MAKKYGLEFISDEDLFAHVKKTVDKYRFSINLKEFNKNLIDPIKLTFDSKVYRKSIEEVIEAEALRQIDKSNTNHIGYFHQNIFEYFEGWEVPSKGFDVINTEKKVFVEMKNKHNTMNSASSQKTYIKMQSKILRDDESTCYLVEVIAKDSQDFPWKISLDGESVSNKNIRRMSIDKFYQLVTNNKDAFKLICQKLPLVIDDVISELDMKGIEDTVFNDLKSLSSNMVKSLYLLAFEKYEGFENFNIENN</sequence>
<keyword evidence="2" id="KW-1185">Reference proteome</keyword>
<dbReference type="OrthoDB" id="9806692at2"/>
<dbReference type="Pfam" id="PF09553">
    <property type="entry name" value="RE_Eco47II"/>
    <property type="match status" value="1"/>
</dbReference>
<reference evidence="1 2" key="1">
    <citation type="journal article" date="2008" name="PLoS ONE">
        <title>Environmental adaptation: genomic analysis of the piezotolerant and psychrotolerant deep-sea iron reducing bacterium Shewanella piezotolerans WP3.</title>
        <authorList>
            <person name="Wang F."/>
            <person name="Wang J."/>
            <person name="Jian H."/>
            <person name="Zhang B."/>
            <person name="Li S."/>
            <person name="Wang F."/>
            <person name="Zeng X."/>
            <person name="Gao L."/>
            <person name="Bartlett D.H."/>
            <person name="Yu J."/>
            <person name="Hu S."/>
            <person name="Xiao X."/>
        </authorList>
    </citation>
    <scope>NUCLEOTIDE SEQUENCE [LARGE SCALE GENOMIC DNA]</scope>
    <source>
        <strain evidence="2">WP3 / JCM 13877</strain>
    </source>
</reference>